<evidence type="ECO:0000313" key="3">
    <source>
        <dbReference type="EMBL" id="SKA00384.1"/>
    </source>
</evidence>
<organism evidence="3 4">
    <name type="scientific">Lysobacter spongiicola DSM 21749</name>
    <dbReference type="NCBI Taxonomy" id="1122188"/>
    <lineage>
        <taxon>Bacteria</taxon>
        <taxon>Pseudomonadati</taxon>
        <taxon>Pseudomonadota</taxon>
        <taxon>Gammaproteobacteria</taxon>
        <taxon>Lysobacterales</taxon>
        <taxon>Lysobacteraceae</taxon>
        <taxon>Novilysobacter</taxon>
    </lineage>
</organism>
<dbReference type="NCBIfam" id="NF047835">
    <property type="entry name" value="UbiqAccUbiK"/>
    <property type="match status" value="1"/>
</dbReference>
<feature type="coiled-coil region" evidence="1">
    <location>
        <begin position="49"/>
        <end position="79"/>
    </location>
</feature>
<keyword evidence="1" id="KW-0963">Cytoplasm</keyword>
<evidence type="ECO:0000256" key="1">
    <source>
        <dbReference type="HAMAP-Rule" id="MF_02216"/>
    </source>
</evidence>
<dbReference type="GO" id="GO:0006744">
    <property type="term" value="P:ubiquinone biosynthetic process"/>
    <property type="evidence" value="ECO:0007669"/>
    <property type="project" value="UniProtKB-UniRule"/>
</dbReference>
<name>A0A1T4Q9K5_9GAMM</name>
<dbReference type="Proteomes" id="UP000190061">
    <property type="component" value="Unassembled WGS sequence"/>
</dbReference>
<dbReference type="EMBL" id="FUXP01000004">
    <property type="protein sequence ID" value="SKA00384.1"/>
    <property type="molecule type" value="Genomic_DNA"/>
</dbReference>
<keyword evidence="1" id="KW-0175">Coiled coil</keyword>
<dbReference type="UniPathway" id="UPA00232"/>
<dbReference type="STRING" id="1122188.SAMN02745674_01563"/>
<proteinExistence type="inferred from homology"/>
<dbReference type="PANTHER" id="PTHR38040">
    <property type="entry name" value="UBIQUINONE BIOSYNTHESIS ACCESSORY FACTOR UBIK"/>
    <property type="match status" value="1"/>
</dbReference>
<dbReference type="RefSeq" id="WP_078758151.1">
    <property type="nucleotide sequence ID" value="NZ_FUXP01000004.1"/>
</dbReference>
<evidence type="ECO:0000256" key="2">
    <source>
        <dbReference type="SAM" id="MobiDB-lite"/>
    </source>
</evidence>
<dbReference type="InterPro" id="IPR007475">
    <property type="entry name" value="UbiK"/>
</dbReference>
<keyword evidence="1" id="KW-0831">Ubiquinone biosynthesis</keyword>
<comment type="function">
    <text evidence="1">Required for efficient ubiquinone (coenzyme Q) biosynthesis. UbiK is probably an accessory factor of Ubi enzymes and facilitates ubiquinone biosynthesis by acting as an assembly factor, a targeting factor, or both.</text>
</comment>
<gene>
    <name evidence="1" type="primary">ubiK</name>
    <name evidence="3" type="ORF">SAMN02745674_01563</name>
</gene>
<dbReference type="OrthoDB" id="5297354at2"/>
<sequence length="106" mass="11842">MIDLNHIDDLARRLSTLVPPGLREGRDELQQNFKSVLQSGLARLDLVTREEFEVQRAVLLRTRQKLEKLQQLVADLEAQIDPAPASRQAPGSDAEPLAGDDALPRH</sequence>
<comment type="pathway">
    <text evidence="1">Cofactor biosynthesis; ubiquinone biosynthesis.</text>
</comment>
<evidence type="ECO:0000313" key="4">
    <source>
        <dbReference type="Proteomes" id="UP000190061"/>
    </source>
</evidence>
<dbReference type="HAMAP" id="MF_02216">
    <property type="entry name" value="UbiK"/>
    <property type="match status" value="1"/>
</dbReference>
<comment type="similarity">
    <text evidence="1">Belongs to the UbiK family.</text>
</comment>
<dbReference type="GO" id="GO:0005829">
    <property type="term" value="C:cytosol"/>
    <property type="evidence" value="ECO:0007669"/>
    <property type="project" value="TreeGrafter"/>
</dbReference>
<dbReference type="AlphaFoldDB" id="A0A1T4Q9K5"/>
<feature type="region of interest" description="Disordered" evidence="2">
    <location>
        <begin position="80"/>
        <end position="106"/>
    </location>
</feature>
<dbReference type="Pfam" id="PF04380">
    <property type="entry name" value="BMFP"/>
    <property type="match status" value="1"/>
</dbReference>
<keyword evidence="4" id="KW-1185">Reference proteome</keyword>
<accession>A0A1T4Q9K5</accession>
<dbReference type="PANTHER" id="PTHR38040:SF1">
    <property type="entry name" value="UBIQUINONE BIOSYNTHESIS ACCESSORY FACTOR UBIK"/>
    <property type="match status" value="1"/>
</dbReference>
<reference evidence="3 4" key="1">
    <citation type="submission" date="2017-02" db="EMBL/GenBank/DDBJ databases">
        <authorList>
            <person name="Peterson S.W."/>
        </authorList>
    </citation>
    <scope>NUCLEOTIDE SEQUENCE [LARGE SCALE GENOMIC DNA]</scope>
    <source>
        <strain evidence="3 4">DSM 21749</strain>
    </source>
</reference>
<protein>
    <recommendedName>
        <fullName evidence="1">Ubiquinone biosynthesis accessory factor UbiK</fullName>
    </recommendedName>
</protein>
<comment type="subcellular location">
    <subcellularLocation>
        <location evidence="1">Cytoplasm</location>
    </subcellularLocation>
</comment>